<organism evidence="2 3">
    <name type="scientific">Ancylostoma ceylanicum</name>
    <dbReference type="NCBI Taxonomy" id="53326"/>
    <lineage>
        <taxon>Eukaryota</taxon>
        <taxon>Metazoa</taxon>
        <taxon>Ecdysozoa</taxon>
        <taxon>Nematoda</taxon>
        <taxon>Chromadorea</taxon>
        <taxon>Rhabditida</taxon>
        <taxon>Rhabditina</taxon>
        <taxon>Rhabditomorpha</taxon>
        <taxon>Strongyloidea</taxon>
        <taxon>Ancylostomatidae</taxon>
        <taxon>Ancylostomatinae</taxon>
        <taxon>Ancylostoma</taxon>
    </lineage>
</organism>
<dbReference type="AlphaFoldDB" id="A0A016W195"/>
<reference evidence="3" key="1">
    <citation type="journal article" date="2015" name="Nat. Genet.">
        <title>The genome and transcriptome of the zoonotic hookworm Ancylostoma ceylanicum identify infection-specific gene families.</title>
        <authorList>
            <person name="Schwarz E.M."/>
            <person name="Hu Y."/>
            <person name="Antoshechkin I."/>
            <person name="Miller M.M."/>
            <person name="Sternberg P.W."/>
            <person name="Aroian R.V."/>
        </authorList>
    </citation>
    <scope>NUCLEOTIDE SEQUENCE</scope>
    <source>
        <strain evidence="3">HY135</strain>
    </source>
</reference>
<accession>A0A016W195</accession>
<keyword evidence="3" id="KW-1185">Reference proteome</keyword>
<evidence type="ECO:0000313" key="2">
    <source>
        <dbReference type="EMBL" id="EYC33420.1"/>
    </source>
</evidence>
<comment type="caution">
    <text evidence="2">The sequence shown here is derived from an EMBL/GenBank/DDBJ whole genome shotgun (WGS) entry which is preliminary data.</text>
</comment>
<feature type="compositionally biased region" description="Basic and acidic residues" evidence="1">
    <location>
        <begin position="1"/>
        <end position="12"/>
    </location>
</feature>
<dbReference type="EMBL" id="JARK01001338">
    <property type="protein sequence ID" value="EYC33420.1"/>
    <property type="molecule type" value="Genomic_DNA"/>
</dbReference>
<proteinExistence type="predicted"/>
<protein>
    <submittedName>
        <fullName evidence="2">Uncharacterized protein</fullName>
    </submittedName>
</protein>
<feature type="region of interest" description="Disordered" evidence="1">
    <location>
        <begin position="1"/>
        <end position="34"/>
    </location>
</feature>
<gene>
    <name evidence="2" type="primary">Acey_s0002.g790</name>
    <name evidence="2" type="ORF">Y032_0002g790</name>
</gene>
<sequence>MNTLILKHDKSPTQHLHSLRKKKTKENNENGAKTAEKIRAVRYYRLIRRSPTSDRTVSVNGEELRQFFWLAAVPVSG</sequence>
<dbReference type="Proteomes" id="UP000024635">
    <property type="component" value="Unassembled WGS sequence"/>
</dbReference>
<evidence type="ECO:0000313" key="3">
    <source>
        <dbReference type="Proteomes" id="UP000024635"/>
    </source>
</evidence>
<name>A0A016W195_9BILA</name>
<evidence type="ECO:0000256" key="1">
    <source>
        <dbReference type="SAM" id="MobiDB-lite"/>
    </source>
</evidence>